<dbReference type="Proteomes" id="UP001148614">
    <property type="component" value="Unassembled WGS sequence"/>
</dbReference>
<dbReference type="VEuPathDB" id="FungiDB:F4678DRAFT_142294"/>
<evidence type="ECO:0000313" key="3">
    <source>
        <dbReference type="EMBL" id="KAJ3563069.1"/>
    </source>
</evidence>
<feature type="compositionally biased region" description="Polar residues" evidence="2">
    <location>
        <begin position="263"/>
        <end position="274"/>
    </location>
</feature>
<accession>A0A9W8TJJ0</accession>
<feature type="compositionally biased region" description="Basic and acidic residues" evidence="2">
    <location>
        <begin position="375"/>
        <end position="400"/>
    </location>
</feature>
<feature type="compositionally biased region" description="Polar residues" evidence="2">
    <location>
        <begin position="302"/>
        <end position="311"/>
    </location>
</feature>
<evidence type="ECO:0000256" key="1">
    <source>
        <dbReference type="SAM" id="Coils"/>
    </source>
</evidence>
<evidence type="ECO:0000256" key="2">
    <source>
        <dbReference type="SAM" id="MobiDB-lite"/>
    </source>
</evidence>
<organism evidence="3 4">
    <name type="scientific">Xylaria arbuscula</name>
    <dbReference type="NCBI Taxonomy" id="114810"/>
    <lineage>
        <taxon>Eukaryota</taxon>
        <taxon>Fungi</taxon>
        <taxon>Dikarya</taxon>
        <taxon>Ascomycota</taxon>
        <taxon>Pezizomycotina</taxon>
        <taxon>Sordariomycetes</taxon>
        <taxon>Xylariomycetidae</taxon>
        <taxon>Xylariales</taxon>
        <taxon>Xylariaceae</taxon>
        <taxon>Xylaria</taxon>
    </lineage>
</organism>
<feature type="compositionally biased region" description="Polar residues" evidence="2">
    <location>
        <begin position="645"/>
        <end position="666"/>
    </location>
</feature>
<feature type="coiled-coil region" evidence="1">
    <location>
        <begin position="233"/>
        <end position="260"/>
    </location>
</feature>
<feature type="region of interest" description="Disordered" evidence="2">
    <location>
        <begin position="635"/>
        <end position="699"/>
    </location>
</feature>
<reference evidence="3" key="1">
    <citation type="submission" date="2022-07" db="EMBL/GenBank/DDBJ databases">
        <title>Genome Sequence of Xylaria arbuscula.</title>
        <authorList>
            <person name="Buettner E."/>
        </authorList>
    </citation>
    <scope>NUCLEOTIDE SEQUENCE</scope>
    <source>
        <strain evidence="3">VT107</strain>
    </source>
</reference>
<gene>
    <name evidence="3" type="ORF">NPX13_g8328</name>
</gene>
<keyword evidence="1" id="KW-0175">Coiled coil</keyword>
<protein>
    <submittedName>
        <fullName evidence="3">Uncharacterized protein</fullName>
    </submittedName>
</protein>
<feature type="compositionally biased region" description="Low complexity" evidence="2">
    <location>
        <begin position="27"/>
        <end position="40"/>
    </location>
</feature>
<feature type="region of interest" description="Disordered" evidence="2">
    <location>
        <begin position="343"/>
        <end position="402"/>
    </location>
</feature>
<feature type="region of interest" description="Disordered" evidence="2">
    <location>
        <begin position="263"/>
        <end position="316"/>
    </location>
</feature>
<feature type="compositionally biased region" description="Polar residues" evidence="2">
    <location>
        <begin position="749"/>
        <end position="790"/>
    </location>
</feature>
<feature type="region of interest" description="Disordered" evidence="2">
    <location>
        <begin position="1"/>
        <end position="47"/>
    </location>
</feature>
<keyword evidence="4" id="KW-1185">Reference proteome</keyword>
<sequence>MNSDPSSAVAMQPSLDTAERRRADSGATSSSTLPASPTLTNPDMILPDFPDYGDNAMSLEDLQSPLTAWKNAPAGNLGFDLSAEAFIAGPVTPTTPIIYGNGTMLSDIGEVTEVESTCGPSRSRSGSTRSELAAIMTSTALPYEAIKQRIKQSRMAHQRHMSVDSNSTVTAHDQNGLFADFDDVVSVDDSNFQGDDEDSVADSYIDDASVQETISPAKESFDPDDARYSTTLSRRAEQILANAKRRLTTMEGNLNRARSSLYSPSWSSMGSHSTPSPPVGRPATAAGHGNGAQRKISHGHNRISSESNIQAENRPIVPTHRSLSALGTAGGYRRPLQGLRSTDYARNNANGAPSNDSSHGNPTSGGKAPSYLLDRSLEPLHEGSSHEEKDATEKDTENAKPDVFLSPIDLIADKGLKRSASSTQMRDLKDQVNDLKGRLSTLRDQARADSLKRRSLQSLRTPSPFTHARVDQWYAEPNSDKEAVNLHSDSVAQITNESGSGLRDPNSSLIEAQVPLQGYEEQQPVQPVLTQESSGLVTPVATNSRPASSNSFHDAGISVAEPNGISVNELVNAEDATRFDGYPYAEADDFYESASESGASSYHDSVQAQISHEDREDAFDYEHFFLHSAMGSMSRKRLRRKESNDSFSSDGSVETTRGPTVSQPNNVAAIKTGHRSRRGSAGSTSTMESFATATEGRHTRVGLATPQEYDEEYHDEYDNEYPEHIITLPVRARTHTPDTAKRMVFSPEAGNSVSNPRHSQSSFNRRPQSSAAAFQHRPSASTVSNGTNRSFPLINRLKENRGILTPGDSPDQGLKQISETIMNETASICEKESLHDGEKAAPMQMLDKDDQVLVERLVASLGRCVLGLSEVGHASAEGREYRQRIAAACKILEKLE</sequence>
<comment type="caution">
    <text evidence="3">The sequence shown here is derived from an EMBL/GenBank/DDBJ whole genome shotgun (WGS) entry which is preliminary data.</text>
</comment>
<name>A0A9W8TJJ0_9PEZI</name>
<proteinExistence type="predicted"/>
<evidence type="ECO:0000313" key="4">
    <source>
        <dbReference type="Proteomes" id="UP001148614"/>
    </source>
</evidence>
<feature type="region of interest" description="Disordered" evidence="2">
    <location>
        <begin position="745"/>
        <end position="791"/>
    </location>
</feature>
<dbReference type="AlphaFoldDB" id="A0A9W8TJJ0"/>
<dbReference type="EMBL" id="JANPWZ010001809">
    <property type="protein sequence ID" value="KAJ3563069.1"/>
    <property type="molecule type" value="Genomic_DNA"/>
</dbReference>
<feature type="compositionally biased region" description="Polar residues" evidence="2">
    <location>
        <begin position="344"/>
        <end position="364"/>
    </location>
</feature>